<evidence type="ECO:0000313" key="4">
    <source>
        <dbReference type="Proteomes" id="UP000265703"/>
    </source>
</evidence>
<dbReference type="EMBL" id="QKYT01000343">
    <property type="protein sequence ID" value="RIA86799.1"/>
    <property type="molecule type" value="Genomic_DNA"/>
</dbReference>
<feature type="region of interest" description="Disordered" evidence="1">
    <location>
        <begin position="1"/>
        <end position="24"/>
    </location>
</feature>
<accession>A0A397SPF7</accession>
<dbReference type="Proteomes" id="UP000265703">
    <property type="component" value="Unassembled WGS sequence"/>
</dbReference>
<keyword evidence="2" id="KW-0472">Membrane</keyword>
<evidence type="ECO:0000256" key="1">
    <source>
        <dbReference type="SAM" id="MobiDB-lite"/>
    </source>
</evidence>
<dbReference type="AlphaFoldDB" id="A0A397SPF7"/>
<comment type="caution">
    <text evidence="3">The sequence shown here is derived from an EMBL/GenBank/DDBJ whole genome shotgun (WGS) entry which is preliminary data.</text>
</comment>
<protein>
    <submittedName>
        <fullName evidence="3">Uncharacterized protein</fullName>
    </submittedName>
</protein>
<keyword evidence="2" id="KW-0812">Transmembrane</keyword>
<name>A0A397SPF7_9GLOM</name>
<dbReference type="OrthoDB" id="2346608at2759"/>
<organism evidence="3 4">
    <name type="scientific">Glomus cerebriforme</name>
    <dbReference type="NCBI Taxonomy" id="658196"/>
    <lineage>
        <taxon>Eukaryota</taxon>
        <taxon>Fungi</taxon>
        <taxon>Fungi incertae sedis</taxon>
        <taxon>Mucoromycota</taxon>
        <taxon>Glomeromycotina</taxon>
        <taxon>Glomeromycetes</taxon>
        <taxon>Glomerales</taxon>
        <taxon>Glomeraceae</taxon>
        <taxon>Glomus</taxon>
    </lineage>
</organism>
<sequence>MTSTSMTPDPSIQATTPSTDSSTQATFDFSTQVTANTETWSLKWLFDYFNANNTVQIDAQTQPKVSTKSNNDMTSTSMTPDPSIQATTPSTDSSTQTTFDFSIQVTASTGTLDSSTQVAPTPMTLYSSTSNIYISQYIVASIFGILVTLLMWNFLRKTKPTLYRLWMIFFNQNHNRIRRLEEIFRQKDDKILEIKEKLPVINKNIRMNDLVNNNSFLSFH</sequence>
<reference evidence="3 4" key="1">
    <citation type="submission" date="2018-06" db="EMBL/GenBank/DDBJ databases">
        <title>Comparative genomics reveals the genomic features of Rhizophagus irregularis, R. cerebriforme, R. diaphanum and Gigaspora rosea, and their symbiotic lifestyle signature.</title>
        <authorList>
            <person name="Morin E."/>
            <person name="San Clemente H."/>
            <person name="Chen E.C.H."/>
            <person name="De La Providencia I."/>
            <person name="Hainaut M."/>
            <person name="Kuo A."/>
            <person name="Kohler A."/>
            <person name="Murat C."/>
            <person name="Tang N."/>
            <person name="Roy S."/>
            <person name="Loubradou J."/>
            <person name="Henrissat B."/>
            <person name="Grigoriev I.V."/>
            <person name="Corradi N."/>
            <person name="Roux C."/>
            <person name="Martin F.M."/>
        </authorList>
    </citation>
    <scope>NUCLEOTIDE SEQUENCE [LARGE SCALE GENOMIC DNA]</scope>
    <source>
        <strain evidence="3 4">DAOM 227022</strain>
    </source>
</reference>
<keyword evidence="4" id="KW-1185">Reference proteome</keyword>
<evidence type="ECO:0000313" key="3">
    <source>
        <dbReference type="EMBL" id="RIA86799.1"/>
    </source>
</evidence>
<dbReference type="STRING" id="658196.A0A397SPF7"/>
<evidence type="ECO:0000256" key="2">
    <source>
        <dbReference type="SAM" id="Phobius"/>
    </source>
</evidence>
<proteinExistence type="predicted"/>
<gene>
    <name evidence="3" type="ORF">C1645_317190</name>
</gene>
<feature type="transmembrane region" description="Helical" evidence="2">
    <location>
        <begin position="134"/>
        <end position="155"/>
    </location>
</feature>
<feature type="compositionally biased region" description="Polar residues" evidence="1">
    <location>
        <begin position="60"/>
        <end position="86"/>
    </location>
</feature>
<keyword evidence="2" id="KW-1133">Transmembrane helix</keyword>
<feature type="region of interest" description="Disordered" evidence="1">
    <location>
        <begin position="60"/>
        <end position="95"/>
    </location>
</feature>